<accession>A0A0A9ETU1</accession>
<protein>
    <submittedName>
        <fullName evidence="1">Uncharacterized protein</fullName>
    </submittedName>
</protein>
<name>A0A0A9ETU1_ARUDO</name>
<sequence>MWGYGFMVLYPGSSIRYLPLIWQKGSLTVSSLLHHSGSRVELSSKKLRV</sequence>
<evidence type="ECO:0000313" key="1">
    <source>
        <dbReference type="EMBL" id="JAD99447.1"/>
    </source>
</evidence>
<proteinExistence type="predicted"/>
<reference evidence="1" key="2">
    <citation type="journal article" date="2015" name="Data Brief">
        <title>Shoot transcriptome of the giant reed, Arundo donax.</title>
        <authorList>
            <person name="Barrero R.A."/>
            <person name="Guerrero F.D."/>
            <person name="Moolhuijzen P."/>
            <person name="Goolsby J.A."/>
            <person name="Tidwell J."/>
            <person name="Bellgard S.E."/>
            <person name="Bellgard M.I."/>
        </authorList>
    </citation>
    <scope>NUCLEOTIDE SEQUENCE</scope>
    <source>
        <tissue evidence="1">Shoot tissue taken approximately 20 cm above the soil surface</tissue>
    </source>
</reference>
<dbReference type="AlphaFoldDB" id="A0A0A9ETU1"/>
<organism evidence="1">
    <name type="scientific">Arundo donax</name>
    <name type="common">Giant reed</name>
    <name type="synonym">Donax arundinaceus</name>
    <dbReference type="NCBI Taxonomy" id="35708"/>
    <lineage>
        <taxon>Eukaryota</taxon>
        <taxon>Viridiplantae</taxon>
        <taxon>Streptophyta</taxon>
        <taxon>Embryophyta</taxon>
        <taxon>Tracheophyta</taxon>
        <taxon>Spermatophyta</taxon>
        <taxon>Magnoliopsida</taxon>
        <taxon>Liliopsida</taxon>
        <taxon>Poales</taxon>
        <taxon>Poaceae</taxon>
        <taxon>PACMAD clade</taxon>
        <taxon>Arundinoideae</taxon>
        <taxon>Arundineae</taxon>
        <taxon>Arundo</taxon>
    </lineage>
</organism>
<dbReference type="EMBL" id="GBRH01198448">
    <property type="protein sequence ID" value="JAD99447.1"/>
    <property type="molecule type" value="Transcribed_RNA"/>
</dbReference>
<reference evidence="1" key="1">
    <citation type="submission" date="2014-09" db="EMBL/GenBank/DDBJ databases">
        <authorList>
            <person name="Magalhaes I.L.F."/>
            <person name="Oliveira U."/>
            <person name="Santos F.R."/>
            <person name="Vidigal T.H.D.A."/>
            <person name="Brescovit A.D."/>
            <person name="Santos A.J."/>
        </authorList>
    </citation>
    <scope>NUCLEOTIDE SEQUENCE</scope>
    <source>
        <tissue evidence="1">Shoot tissue taken approximately 20 cm above the soil surface</tissue>
    </source>
</reference>